<comment type="function">
    <text evidence="10">Interacts with outer membrane receptor proteins that carry out high-affinity binding and energy dependent uptake into the periplasmic space of specific substrates. It could act to transduce energy from the cytoplasmic membrane to specific energy-requiring processes in the outer membrane, resulting in the release into the periplasm of ligands bound by these outer membrane proteins.</text>
</comment>
<gene>
    <name evidence="13" type="ORF">MSZNOR_2894</name>
</gene>
<keyword evidence="7 10" id="KW-0653">Protein transport</keyword>
<evidence type="ECO:0000313" key="14">
    <source>
        <dbReference type="Proteomes" id="UP001162030"/>
    </source>
</evidence>
<feature type="region of interest" description="Disordered" evidence="11">
    <location>
        <begin position="63"/>
        <end position="180"/>
    </location>
</feature>
<protein>
    <recommendedName>
        <fullName evidence="10">Protein TonB</fullName>
    </recommendedName>
</protein>
<evidence type="ECO:0000256" key="11">
    <source>
        <dbReference type="SAM" id="MobiDB-lite"/>
    </source>
</evidence>
<dbReference type="SUPFAM" id="SSF74653">
    <property type="entry name" value="TolA/TonB C-terminal domain"/>
    <property type="match status" value="1"/>
</dbReference>
<dbReference type="PROSITE" id="PS52015">
    <property type="entry name" value="TONB_CTD"/>
    <property type="match status" value="1"/>
</dbReference>
<evidence type="ECO:0000256" key="7">
    <source>
        <dbReference type="ARBA" id="ARBA00022927"/>
    </source>
</evidence>
<dbReference type="Gene3D" id="3.30.1150.10">
    <property type="match status" value="1"/>
</dbReference>
<keyword evidence="6 10" id="KW-0812">Transmembrane</keyword>
<reference evidence="13 14" key="1">
    <citation type="submission" date="2023-03" db="EMBL/GenBank/DDBJ databases">
        <authorList>
            <person name="Pearce D."/>
        </authorList>
    </citation>
    <scope>NUCLEOTIDE SEQUENCE [LARGE SCALE GENOMIC DNA]</scope>
    <source>
        <strain evidence="13">Msz</strain>
    </source>
</reference>
<evidence type="ECO:0000256" key="1">
    <source>
        <dbReference type="ARBA" id="ARBA00004383"/>
    </source>
</evidence>
<feature type="domain" description="TonB C-terminal" evidence="12">
    <location>
        <begin position="178"/>
        <end position="270"/>
    </location>
</feature>
<name>A0ABN8X981_9GAMM</name>
<sequence length="270" mass="28249">MKTSLAVFPGRPGWVLVGALAAAVVVNLALLFLIGALISHRETELRSAPNPQPVDFIRIIPKTEEPKPAPPSTPAPMNELAPEPRPTKPGPSSSGGAKPSAKKPARGAGRDGASKSRKEPAPAPGAPAPRLDIPEQGTGAPLTPVPGSDSRLTAPPGQWNPEKKPGGGGNGTNGEGGTGGGGLVVISRVLPQYPPRARAQRIEGWVRLEVEVSPSGTVSAARVVAASPERVFDDAALKAIRRWRFQPAFKEGRAVSQRATLTMKFRLEER</sequence>
<evidence type="ECO:0000256" key="3">
    <source>
        <dbReference type="ARBA" id="ARBA00022448"/>
    </source>
</evidence>
<proteinExistence type="inferred from homology"/>
<dbReference type="Pfam" id="PF03544">
    <property type="entry name" value="TonB_C"/>
    <property type="match status" value="1"/>
</dbReference>
<dbReference type="RefSeq" id="WP_026611283.1">
    <property type="nucleotide sequence ID" value="NZ_OX458333.1"/>
</dbReference>
<organism evidence="13 14">
    <name type="scientific">Methylocaldum szegediense</name>
    <dbReference type="NCBI Taxonomy" id="73780"/>
    <lineage>
        <taxon>Bacteria</taxon>
        <taxon>Pseudomonadati</taxon>
        <taxon>Pseudomonadota</taxon>
        <taxon>Gammaproteobacteria</taxon>
        <taxon>Methylococcales</taxon>
        <taxon>Methylococcaceae</taxon>
        <taxon>Methylocaldum</taxon>
    </lineage>
</organism>
<evidence type="ECO:0000256" key="9">
    <source>
        <dbReference type="ARBA" id="ARBA00023136"/>
    </source>
</evidence>
<dbReference type="EMBL" id="OX458333">
    <property type="protein sequence ID" value="CAI8871805.1"/>
    <property type="molecule type" value="Genomic_DNA"/>
</dbReference>
<evidence type="ECO:0000256" key="8">
    <source>
        <dbReference type="ARBA" id="ARBA00022989"/>
    </source>
</evidence>
<feature type="transmembrane region" description="Helical" evidence="10">
    <location>
        <begin position="12"/>
        <end position="38"/>
    </location>
</feature>
<evidence type="ECO:0000256" key="6">
    <source>
        <dbReference type="ARBA" id="ARBA00022692"/>
    </source>
</evidence>
<evidence type="ECO:0000256" key="10">
    <source>
        <dbReference type="RuleBase" id="RU362123"/>
    </source>
</evidence>
<keyword evidence="9 10" id="KW-0472">Membrane</keyword>
<keyword evidence="14" id="KW-1185">Reference proteome</keyword>
<evidence type="ECO:0000256" key="5">
    <source>
        <dbReference type="ARBA" id="ARBA00022519"/>
    </source>
</evidence>
<evidence type="ECO:0000256" key="2">
    <source>
        <dbReference type="ARBA" id="ARBA00006555"/>
    </source>
</evidence>
<dbReference type="InterPro" id="IPR003538">
    <property type="entry name" value="TonB"/>
</dbReference>
<dbReference type="PANTHER" id="PTHR33446">
    <property type="entry name" value="PROTEIN TONB-RELATED"/>
    <property type="match status" value="1"/>
</dbReference>
<evidence type="ECO:0000259" key="12">
    <source>
        <dbReference type="PROSITE" id="PS52015"/>
    </source>
</evidence>
<feature type="compositionally biased region" description="Gly residues" evidence="11">
    <location>
        <begin position="166"/>
        <end position="180"/>
    </location>
</feature>
<keyword evidence="5 10" id="KW-0997">Cell inner membrane</keyword>
<dbReference type="InterPro" id="IPR037682">
    <property type="entry name" value="TonB_C"/>
</dbReference>
<comment type="subcellular location">
    <subcellularLocation>
        <location evidence="1 10">Cell inner membrane</location>
        <topology evidence="1 10">Single-pass membrane protein</topology>
        <orientation evidence="1 10">Periplasmic side</orientation>
    </subcellularLocation>
</comment>
<dbReference type="InterPro" id="IPR006260">
    <property type="entry name" value="TonB/TolA_C"/>
</dbReference>
<evidence type="ECO:0000256" key="4">
    <source>
        <dbReference type="ARBA" id="ARBA00022475"/>
    </source>
</evidence>
<feature type="compositionally biased region" description="Low complexity" evidence="11">
    <location>
        <begin position="90"/>
        <end position="99"/>
    </location>
</feature>
<dbReference type="NCBIfam" id="TIGR01352">
    <property type="entry name" value="tonB_Cterm"/>
    <property type="match status" value="1"/>
</dbReference>
<dbReference type="PANTHER" id="PTHR33446:SF2">
    <property type="entry name" value="PROTEIN TONB"/>
    <property type="match status" value="1"/>
</dbReference>
<dbReference type="InterPro" id="IPR051045">
    <property type="entry name" value="TonB-dependent_transducer"/>
</dbReference>
<dbReference type="PRINTS" id="PR01374">
    <property type="entry name" value="TONBPROTEIN"/>
</dbReference>
<accession>A0ABN8X981</accession>
<keyword evidence="4 10" id="KW-1003">Cell membrane</keyword>
<keyword evidence="8 10" id="KW-1133">Transmembrane helix</keyword>
<comment type="similarity">
    <text evidence="2 10">Belongs to the TonB family.</text>
</comment>
<keyword evidence="10" id="KW-0735">Signal-anchor</keyword>
<keyword evidence="3 10" id="KW-0813">Transport</keyword>
<feature type="compositionally biased region" description="Basic and acidic residues" evidence="11">
    <location>
        <begin position="108"/>
        <end position="120"/>
    </location>
</feature>
<dbReference type="Proteomes" id="UP001162030">
    <property type="component" value="Chromosome"/>
</dbReference>
<evidence type="ECO:0000313" key="13">
    <source>
        <dbReference type="EMBL" id="CAI8871805.1"/>
    </source>
</evidence>